<comment type="caution">
    <text evidence="1">The sequence shown here is derived from an EMBL/GenBank/DDBJ whole genome shotgun (WGS) entry which is preliminary data.</text>
</comment>
<dbReference type="AlphaFoldDB" id="A0A2T0SRB8"/>
<gene>
    <name evidence="1" type="ORF">CLV58_11378</name>
</gene>
<dbReference type="PROSITE" id="PS51257">
    <property type="entry name" value="PROKAR_LIPOPROTEIN"/>
    <property type="match status" value="1"/>
</dbReference>
<sequence>MKHFSLLIAFASLMTSCASLHQRSEILELDDIFQVRPRQTLFTYQNGEVVSKLNTQLTKAGLYERNDTLFAEFIAQSLPPADTDPGTLDQSDSAAVLFVHHNPVLKRIKEESPWFNYQLKSFDVDLFTVPFKFRFPQEGRPGQLNTNPNVGVYVGLRYDRGGYRTLFFRRERRSEIRSLSFGLGSFASIGSALVSSFTTNGVVSDEYEALGLNYGLASIVGYKTFTAGLALGFENLISADNRVWIYHNKPYLGVTIGLNLN</sequence>
<dbReference type="EMBL" id="PVTE01000013">
    <property type="protein sequence ID" value="PRY35950.1"/>
    <property type="molecule type" value="Genomic_DNA"/>
</dbReference>
<dbReference type="RefSeq" id="WP_106138855.1">
    <property type="nucleotide sequence ID" value="NZ_PVTE01000013.1"/>
</dbReference>
<organism evidence="1 2">
    <name type="scientific">Spirosoma oryzae</name>
    <dbReference type="NCBI Taxonomy" id="1469603"/>
    <lineage>
        <taxon>Bacteria</taxon>
        <taxon>Pseudomonadati</taxon>
        <taxon>Bacteroidota</taxon>
        <taxon>Cytophagia</taxon>
        <taxon>Cytophagales</taxon>
        <taxon>Cytophagaceae</taxon>
        <taxon>Spirosoma</taxon>
    </lineage>
</organism>
<proteinExistence type="predicted"/>
<keyword evidence="2" id="KW-1185">Reference proteome</keyword>
<accession>A0A2T0SRB8</accession>
<evidence type="ECO:0000313" key="2">
    <source>
        <dbReference type="Proteomes" id="UP000238375"/>
    </source>
</evidence>
<evidence type="ECO:0000313" key="1">
    <source>
        <dbReference type="EMBL" id="PRY35950.1"/>
    </source>
</evidence>
<name>A0A2T0SRB8_9BACT</name>
<dbReference type="Proteomes" id="UP000238375">
    <property type="component" value="Unassembled WGS sequence"/>
</dbReference>
<reference evidence="1 2" key="1">
    <citation type="submission" date="2018-03" db="EMBL/GenBank/DDBJ databases">
        <title>Genomic Encyclopedia of Archaeal and Bacterial Type Strains, Phase II (KMG-II): from individual species to whole genera.</title>
        <authorList>
            <person name="Goeker M."/>
        </authorList>
    </citation>
    <scope>NUCLEOTIDE SEQUENCE [LARGE SCALE GENOMIC DNA]</scope>
    <source>
        <strain evidence="1 2">DSM 28354</strain>
    </source>
</reference>
<dbReference type="OrthoDB" id="836926at2"/>
<protein>
    <submittedName>
        <fullName evidence="1">Uncharacterized protein</fullName>
    </submittedName>
</protein>